<dbReference type="RefSeq" id="WP_130611330.1">
    <property type="nucleotide sequence ID" value="NZ_AP019368.1"/>
</dbReference>
<evidence type="ECO:0000256" key="5">
    <source>
        <dbReference type="SAM" id="Phobius"/>
    </source>
</evidence>
<feature type="transmembrane region" description="Helical" evidence="5">
    <location>
        <begin position="41"/>
        <end position="60"/>
    </location>
</feature>
<dbReference type="KEGG" id="sbf:JCM31447_25990"/>
<evidence type="ECO:0000256" key="1">
    <source>
        <dbReference type="ARBA" id="ARBA00004141"/>
    </source>
</evidence>
<evidence type="ECO:0000256" key="2">
    <source>
        <dbReference type="ARBA" id="ARBA00022692"/>
    </source>
</evidence>
<dbReference type="OrthoDB" id="9791120at2"/>
<feature type="transmembrane region" description="Helical" evidence="5">
    <location>
        <begin position="72"/>
        <end position="90"/>
    </location>
</feature>
<evidence type="ECO:0000256" key="3">
    <source>
        <dbReference type="ARBA" id="ARBA00022989"/>
    </source>
</evidence>
<accession>A0A4P2VMF5</accession>
<dbReference type="InterPro" id="IPR032808">
    <property type="entry name" value="DoxX"/>
</dbReference>
<keyword evidence="7" id="KW-1185">Reference proteome</keyword>
<evidence type="ECO:0000313" key="6">
    <source>
        <dbReference type="EMBL" id="BBH54141.1"/>
    </source>
</evidence>
<sequence>MKFIILLLRVVPAIILLQTLYFKFTGSPESVFIFSTLKVEPWGRIFAGVVELIAAIILLIPKTQLFGAIMSLGIMAGAILSHIFILGIIVQNDSGLLFTLAIIVSICSALLIYLKKAELINILKLLRKK</sequence>
<keyword evidence="2 5" id="KW-0812">Transmembrane</keyword>
<organism evidence="6 7">
    <name type="scientific">Fluviispira sanaruensis</name>
    <dbReference type="NCBI Taxonomy" id="2493639"/>
    <lineage>
        <taxon>Bacteria</taxon>
        <taxon>Pseudomonadati</taxon>
        <taxon>Bdellovibrionota</taxon>
        <taxon>Oligoflexia</taxon>
        <taxon>Silvanigrellales</taxon>
        <taxon>Silvanigrellaceae</taxon>
        <taxon>Fluviispira</taxon>
    </lineage>
</organism>
<name>A0A4P2VMF5_FLUSA</name>
<gene>
    <name evidence="6" type="ORF">JCM31447_25990</name>
</gene>
<feature type="transmembrane region" description="Helical" evidence="5">
    <location>
        <begin position="96"/>
        <end position="114"/>
    </location>
</feature>
<keyword evidence="3 5" id="KW-1133">Transmembrane helix</keyword>
<dbReference type="Proteomes" id="UP000291236">
    <property type="component" value="Chromosome"/>
</dbReference>
<evidence type="ECO:0000256" key="4">
    <source>
        <dbReference type="ARBA" id="ARBA00023136"/>
    </source>
</evidence>
<dbReference type="Pfam" id="PF13564">
    <property type="entry name" value="DoxX_2"/>
    <property type="match status" value="1"/>
</dbReference>
<dbReference type="GO" id="GO:0016020">
    <property type="term" value="C:membrane"/>
    <property type="evidence" value="ECO:0007669"/>
    <property type="project" value="UniProtKB-SubCell"/>
</dbReference>
<reference evidence="6 7" key="1">
    <citation type="submission" date="2018-12" db="EMBL/GenBank/DDBJ databases">
        <title>Rubrispira sanarue gen. nov., sp., nov., a member of the order Silvanigrellales, isolated from a brackish lake in Hamamatsu Japan.</title>
        <authorList>
            <person name="Maejima Y."/>
            <person name="Iino T."/>
            <person name="Muraguchi Y."/>
            <person name="Fukuda K."/>
            <person name="Nojiri H."/>
            <person name="Ohkuma M."/>
            <person name="Moriuchi R."/>
            <person name="Dohra H."/>
            <person name="Kimbara K."/>
            <person name="Shintani M."/>
        </authorList>
    </citation>
    <scope>NUCLEOTIDE SEQUENCE [LARGE SCALE GENOMIC DNA]</scope>
    <source>
        <strain evidence="6 7">RF1110005</strain>
    </source>
</reference>
<keyword evidence="4 5" id="KW-0472">Membrane</keyword>
<proteinExistence type="predicted"/>
<protein>
    <submittedName>
        <fullName evidence="6">DoxX family protein</fullName>
    </submittedName>
</protein>
<dbReference type="EMBL" id="AP019368">
    <property type="protein sequence ID" value="BBH54141.1"/>
    <property type="molecule type" value="Genomic_DNA"/>
</dbReference>
<evidence type="ECO:0000313" key="7">
    <source>
        <dbReference type="Proteomes" id="UP000291236"/>
    </source>
</evidence>
<dbReference type="AlphaFoldDB" id="A0A4P2VMF5"/>
<comment type="subcellular location">
    <subcellularLocation>
        <location evidence="1">Membrane</location>
        <topology evidence="1">Multi-pass membrane protein</topology>
    </subcellularLocation>
</comment>